<protein>
    <submittedName>
        <fullName evidence="2">GNAT family N-acetyltransferase</fullName>
    </submittedName>
</protein>
<feature type="domain" description="N-acetyltransferase" evidence="1">
    <location>
        <begin position="113"/>
        <end position="245"/>
    </location>
</feature>
<gene>
    <name evidence="2" type="ORF">G3I43_25390</name>
</gene>
<dbReference type="Pfam" id="PF12746">
    <property type="entry name" value="GNAT_acetyltran"/>
    <property type="match status" value="1"/>
</dbReference>
<dbReference type="EMBL" id="JAAGMK010000725">
    <property type="protein sequence ID" value="NEB87481.1"/>
    <property type="molecule type" value="Genomic_DNA"/>
</dbReference>
<dbReference type="SUPFAM" id="SSF55729">
    <property type="entry name" value="Acyl-CoA N-acyltransferases (Nat)"/>
    <property type="match status" value="1"/>
</dbReference>
<sequence>MNLHLPATAAHSVLHEAQAAWSRLAGPDASFSPGRTSVVVSPSSRLSPPGWMAVVVLGDAALVTVPDARTADQATTALRGLVPQELADPARLHDRLPFTEVLGPAHLLFLTPSRFRPVPSVAERVPVDDPLLLALLDRCGPADADESALADITSSARVVRRDSEIVAAAGHELWPRRTAHLSILTDPRHRRRGLALDVGSAAVTDALAQGLLCQWRGRTLASRRVAHTLGFQETGFQLSLRLSED</sequence>
<name>A0A6G3SX34_STRAQ</name>
<dbReference type="InterPro" id="IPR016181">
    <property type="entry name" value="Acyl_CoA_acyltransferase"/>
</dbReference>
<comment type="caution">
    <text evidence="2">The sequence shown here is derived from an EMBL/GenBank/DDBJ whole genome shotgun (WGS) entry which is preliminary data.</text>
</comment>
<keyword evidence="2" id="KW-0808">Transferase</keyword>
<dbReference type="RefSeq" id="WP_164259070.1">
    <property type="nucleotide sequence ID" value="NZ_JAAGLK010000153.1"/>
</dbReference>
<evidence type="ECO:0000313" key="2">
    <source>
        <dbReference type="EMBL" id="NEB87481.1"/>
    </source>
</evidence>
<dbReference type="InterPro" id="IPR027365">
    <property type="entry name" value="GNAT_acetyltra_YdfB-like"/>
</dbReference>
<dbReference type="PROSITE" id="PS51186">
    <property type="entry name" value="GNAT"/>
    <property type="match status" value="1"/>
</dbReference>
<dbReference type="Gene3D" id="3.40.630.30">
    <property type="match status" value="1"/>
</dbReference>
<dbReference type="InterPro" id="IPR000182">
    <property type="entry name" value="GNAT_dom"/>
</dbReference>
<dbReference type="AlphaFoldDB" id="A0A6G3SX34"/>
<organism evidence="2">
    <name type="scientific">Streptomyces anulatus</name>
    <name type="common">Streptomyces chrysomallus</name>
    <dbReference type="NCBI Taxonomy" id="1892"/>
    <lineage>
        <taxon>Bacteria</taxon>
        <taxon>Bacillati</taxon>
        <taxon>Actinomycetota</taxon>
        <taxon>Actinomycetes</taxon>
        <taxon>Kitasatosporales</taxon>
        <taxon>Streptomycetaceae</taxon>
        <taxon>Streptomyces</taxon>
    </lineage>
</organism>
<dbReference type="GO" id="GO:0016747">
    <property type="term" value="F:acyltransferase activity, transferring groups other than amino-acyl groups"/>
    <property type="evidence" value="ECO:0007669"/>
    <property type="project" value="InterPro"/>
</dbReference>
<evidence type="ECO:0000259" key="1">
    <source>
        <dbReference type="PROSITE" id="PS51186"/>
    </source>
</evidence>
<accession>A0A6G3SX34</accession>
<reference evidence="2" key="1">
    <citation type="submission" date="2020-01" db="EMBL/GenBank/DDBJ databases">
        <title>Insect and environment-associated Actinomycetes.</title>
        <authorList>
            <person name="Currrie C."/>
            <person name="Chevrette M."/>
            <person name="Carlson C."/>
            <person name="Stubbendieck R."/>
            <person name="Wendt-Pienkowski E."/>
        </authorList>
    </citation>
    <scope>NUCLEOTIDE SEQUENCE</scope>
    <source>
        <strain evidence="2">SID505</strain>
    </source>
</reference>
<proteinExistence type="predicted"/>